<dbReference type="EMBL" id="JAEKPD010000001">
    <property type="protein sequence ID" value="MBJ3761498.1"/>
    <property type="molecule type" value="Genomic_DNA"/>
</dbReference>
<gene>
    <name evidence="2" type="ORF">ILP92_01865</name>
</gene>
<protein>
    <submittedName>
        <fullName evidence="2">Uncharacterized protein</fullName>
    </submittedName>
</protein>
<name>A0A934I772_9RHOB</name>
<reference evidence="2" key="1">
    <citation type="submission" date="2020-12" db="EMBL/GenBank/DDBJ databases">
        <title>Bacterial taxonomy.</title>
        <authorList>
            <person name="Pan X."/>
        </authorList>
    </citation>
    <scope>NUCLEOTIDE SEQUENCE</scope>
    <source>
        <strain evidence="2">KCTC 52957</strain>
    </source>
</reference>
<keyword evidence="3" id="KW-1185">Reference proteome</keyword>
<dbReference type="AlphaFoldDB" id="A0A934I772"/>
<feature type="transmembrane region" description="Helical" evidence="1">
    <location>
        <begin position="6"/>
        <end position="26"/>
    </location>
</feature>
<keyword evidence="1" id="KW-1133">Transmembrane helix</keyword>
<proteinExistence type="predicted"/>
<dbReference type="Proteomes" id="UP000642488">
    <property type="component" value="Unassembled WGS sequence"/>
</dbReference>
<evidence type="ECO:0000313" key="3">
    <source>
        <dbReference type="Proteomes" id="UP000642488"/>
    </source>
</evidence>
<comment type="caution">
    <text evidence="2">The sequence shown here is derived from an EMBL/GenBank/DDBJ whole genome shotgun (WGS) entry which is preliminary data.</text>
</comment>
<evidence type="ECO:0000313" key="2">
    <source>
        <dbReference type="EMBL" id="MBJ3761498.1"/>
    </source>
</evidence>
<dbReference type="RefSeq" id="WP_198914657.1">
    <property type="nucleotide sequence ID" value="NZ_JAEKPD010000001.1"/>
</dbReference>
<sequence length="51" mass="5179">MPIGDLAPELGVLLTAVATLLLAMVLPKRRHGLCGGLAIAELAVTASVTIQ</sequence>
<keyword evidence="1" id="KW-0812">Transmembrane</keyword>
<evidence type="ECO:0000256" key="1">
    <source>
        <dbReference type="SAM" id="Phobius"/>
    </source>
</evidence>
<organism evidence="2 3">
    <name type="scientific">Palleronia pontilimi</name>
    <dbReference type="NCBI Taxonomy" id="1964209"/>
    <lineage>
        <taxon>Bacteria</taxon>
        <taxon>Pseudomonadati</taxon>
        <taxon>Pseudomonadota</taxon>
        <taxon>Alphaproteobacteria</taxon>
        <taxon>Rhodobacterales</taxon>
        <taxon>Roseobacteraceae</taxon>
        <taxon>Palleronia</taxon>
    </lineage>
</organism>
<keyword evidence="1" id="KW-0472">Membrane</keyword>
<accession>A0A934I772</accession>